<dbReference type="AlphaFoldDB" id="A0A4Z1T437"/>
<evidence type="ECO:0000256" key="1">
    <source>
        <dbReference type="SAM" id="Coils"/>
    </source>
</evidence>
<proteinExistence type="predicted"/>
<dbReference type="Proteomes" id="UP000315496">
    <property type="component" value="Chromosome 2"/>
</dbReference>
<sequence length="853" mass="95040">MQEPPSPIELLDDSLPLFRPVGADSYYAALARAVGTDFGDNSGFVKLVDTLSHTREKLVDDVPALDDPRYPERFIAVHVQAAELLVNLGWPANRFSKVVGRSQIAWTLIGERPEVRYTYQSPALDAFASLFNLGAYHFRLGMVEQKGSGEKPEDRVRCRIGNIFRAMYYFRRGVELHMQLFSEESKLDKLFSRTSFEILAEFCLATGCRLNMQLNVLRLPIAVTRGHESEYQLILQSGWEAAKRYREIAKSAAVKTLVLDVRFTPHWVVSYFYGLYLPIYLYLCVAVCNYGDRNHEAARVNIDEALRLHRAYLKQVTSGMGARGIGKLSVVHLRTVYVNFGKVVEDAARAIYMCAPDKPAIECLTLSGLPSQVLAALCRAYQSSQKGDMVGLDLPEIKLSEDAQARISANTLVIEKAGDVAQRFAEKLAQDAQALADKYRAGVAAADEVADSMVDYIATVLHGGIGASRKLLAIQNAVMSFASVGDIPELHAREGHATVGGLTSQLTKAIVDASKSGNASVVENIADEIVLTLTDIQTVRQEIEKQGADELAEVFNKLKNASQVAKTIQVYDQKYVDTYGEKKWNSKAFRESVAGHQDQVKQLLLRLEQLRGERKEVLESSVATMKLTTESVRAEIDKELASLQEFKNAMRGRKAVVNDLPEDPTLEDLLRAYIADTLTQDSIVYLQYCAVKAHLALTSELENLLPNVDWTLFCAEHKLASDEELLKLMEEKAAETLPDLRAQLVKKLEKLEMIAKKTMARVETIRSSIETVEVTTAGTFEGLVKILSEYKHSFTVIQEAFDKYQEAAKDLMLDTVAREEAIRECNLGYNAELTQKSQQVELGQPIRIETICG</sequence>
<protein>
    <recommendedName>
        <fullName evidence="4">BRO1 domain-containing protein</fullName>
    </recommendedName>
</protein>
<gene>
    <name evidence="2" type="ORF">GMRT_13786</name>
</gene>
<name>A0A4Z1T437_GIAMU</name>
<reference evidence="2 3" key="1">
    <citation type="submission" date="2019-05" db="EMBL/GenBank/DDBJ databases">
        <title>The compact genome of Giardia muris reveals important steps in the evolution of intestinal protozoan parasites.</title>
        <authorList>
            <person name="Xu F."/>
            <person name="Jimenez-Gonzalez A."/>
            <person name="Einarsson E."/>
            <person name="Astvaldsson A."/>
            <person name="Peirasmaki D."/>
            <person name="Eckmann L."/>
            <person name="Andersson J.O."/>
            <person name="Svard S.G."/>
            <person name="Jerlstrom-Hultqvist J."/>
        </authorList>
    </citation>
    <scope>NUCLEOTIDE SEQUENCE [LARGE SCALE GENOMIC DNA]</scope>
    <source>
        <strain evidence="2 3">Roberts-Thomson</strain>
    </source>
</reference>
<dbReference type="VEuPathDB" id="GiardiaDB:GMRT_13786"/>
<accession>A0A4Z1T437</accession>
<feature type="coiled-coil region" evidence="1">
    <location>
        <begin position="593"/>
        <end position="620"/>
    </location>
</feature>
<evidence type="ECO:0008006" key="4">
    <source>
        <dbReference type="Google" id="ProtNLM"/>
    </source>
</evidence>
<dbReference type="EMBL" id="VDLU01000002">
    <property type="protein sequence ID" value="TNJ28743.1"/>
    <property type="molecule type" value="Genomic_DNA"/>
</dbReference>
<comment type="caution">
    <text evidence="2">The sequence shown here is derived from an EMBL/GenBank/DDBJ whole genome shotgun (WGS) entry which is preliminary data.</text>
</comment>
<organism evidence="2 3">
    <name type="scientific">Giardia muris</name>
    <dbReference type="NCBI Taxonomy" id="5742"/>
    <lineage>
        <taxon>Eukaryota</taxon>
        <taxon>Metamonada</taxon>
        <taxon>Diplomonadida</taxon>
        <taxon>Hexamitidae</taxon>
        <taxon>Giardiinae</taxon>
        <taxon>Giardia</taxon>
    </lineage>
</organism>
<evidence type="ECO:0000313" key="2">
    <source>
        <dbReference type="EMBL" id="TNJ28743.1"/>
    </source>
</evidence>
<keyword evidence="1" id="KW-0175">Coiled coil</keyword>
<evidence type="ECO:0000313" key="3">
    <source>
        <dbReference type="Proteomes" id="UP000315496"/>
    </source>
</evidence>
<keyword evidence="3" id="KW-1185">Reference proteome</keyword>